<evidence type="ECO:0000256" key="2">
    <source>
        <dbReference type="PROSITE-ProRule" id="PRU00703"/>
    </source>
</evidence>
<accession>A0A9W6KI54</accession>
<dbReference type="InterPro" id="IPR007055">
    <property type="entry name" value="BON_dom"/>
</dbReference>
<protein>
    <recommendedName>
        <fullName evidence="7">CBS domain protein</fullName>
    </recommendedName>
</protein>
<dbReference type="Pfam" id="PF00571">
    <property type="entry name" value="CBS"/>
    <property type="match status" value="2"/>
</dbReference>
<feature type="domain" description="CBS" evidence="4">
    <location>
        <begin position="8"/>
        <end position="65"/>
    </location>
</feature>
<reference evidence="5" key="2">
    <citation type="submission" date="2023-01" db="EMBL/GenBank/DDBJ databases">
        <authorList>
            <person name="Sun Q."/>
            <person name="Evtushenko L."/>
        </authorList>
    </citation>
    <scope>NUCLEOTIDE SEQUENCE</scope>
    <source>
        <strain evidence="5">VKM Ac-1321</strain>
    </source>
</reference>
<dbReference type="InterPro" id="IPR046342">
    <property type="entry name" value="CBS_dom_sf"/>
</dbReference>
<dbReference type="Proteomes" id="UP001143480">
    <property type="component" value="Unassembled WGS sequence"/>
</dbReference>
<evidence type="ECO:0000256" key="1">
    <source>
        <dbReference type="ARBA" id="ARBA00023122"/>
    </source>
</evidence>
<gene>
    <name evidence="5" type="ORF">GCM10017581_033650</name>
</gene>
<dbReference type="Pfam" id="PF04972">
    <property type="entry name" value="BON"/>
    <property type="match status" value="1"/>
</dbReference>
<keyword evidence="6" id="KW-1185">Reference proteome</keyword>
<dbReference type="CDD" id="cd04586">
    <property type="entry name" value="CBS_pair_BON_assoc"/>
    <property type="match status" value="1"/>
</dbReference>
<dbReference type="InterPro" id="IPR000644">
    <property type="entry name" value="CBS_dom"/>
</dbReference>
<dbReference type="Gene3D" id="3.30.1340.30">
    <property type="match status" value="1"/>
</dbReference>
<dbReference type="RefSeq" id="WP_261964268.1">
    <property type="nucleotide sequence ID" value="NZ_BAAAXA010000003.1"/>
</dbReference>
<dbReference type="AlphaFoldDB" id="A0A9W6KI54"/>
<comment type="caution">
    <text evidence="5">The sequence shown here is derived from an EMBL/GenBank/DDBJ whole genome shotgun (WGS) entry which is preliminary data.</text>
</comment>
<dbReference type="PANTHER" id="PTHR43080">
    <property type="entry name" value="CBS DOMAIN-CONTAINING PROTEIN CBSX3, MITOCHONDRIAL"/>
    <property type="match status" value="1"/>
</dbReference>
<dbReference type="EMBL" id="BSFP01000017">
    <property type="protein sequence ID" value="GLL01623.1"/>
    <property type="molecule type" value="Genomic_DNA"/>
</dbReference>
<evidence type="ECO:0000313" key="5">
    <source>
        <dbReference type="EMBL" id="GLL01623.1"/>
    </source>
</evidence>
<feature type="domain" description="CBS" evidence="4">
    <location>
        <begin position="75"/>
        <end position="131"/>
    </location>
</feature>
<feature type="domain" description="BON" evidence="3">
    <location>
        <begin position="118"/>
        <end position="187"/>
    </location>
</feature>
<dbReference type="SUPFAM" id="SSF54631">
    <property type="entry name" value="CBS-domain pair"/>
    <property type="match status" value="1"/>
</dbReference>
<dbReference type="SMART" id="SM00116">
    <property type="entry name" value="CBS"/>
    <property type="match status" value="2"/>
</dbReference>
<dbReference type="InterPro" id="IPR051257">
    <property type="entry name" value="Diverse_CBS-Domain"/>
</dbReference>
<dbReference type="PROSITE" id="PS50914">
    <property type="entry name" value="BON"/>
    <property type="match status" value="1"/>
</dbReference>
<reference evidence="5" key="1">
    <citation type="journal article" date="2014" name="Int. J. Syst. Evol. Microbiol.">
        <title>Complete genome sequence of Corynebacterium casei LMG S-19264T (=DSM 44701T), isolated from a smear-ripened cheese.</title>
        <authorList>
            <consortium name="US DOE Joint Genome Institute (JGI-PGF)"/>
            <person name="Walter F."/>
            <person name="Albersmeier A."/>
            <person name="Kalinowski J."/>
            <person name="Ruckert C."/>
        </authorList>
    </citation>
    <scope>NUCLEOTIDE SEQUENCE</scope>
    <source>
        <strain evidence="5">VKM Ac-1321</strain>
    </source>
</reference>
<name>A0A9W6KI54_9ACTN</name>
<keyword evidence="1 2" id="KW-0129">CBS domain</keyword>
<dbReference type="PROSITE" id="PS51371">
    <property type="entry name" value="CBS"/>
    <property type="match status" value="2"/>
</dbReference>
<evidence type="ECO:0000259" key="4">
    <source>
        <dbReference type="PROSITE" id="PS51371"/>
    </source>
</evidence>
<sequence length="187" mass="19618">MWNIADVMTFGAVSVTADTPFKAIVDLLEAHGVNAVPVVDAADRVVGVVSSADLLPKLEVSGTEKAHATAAAELMSAPAITVVSTATLPKAARIMESAGLKRLPVVDDHGRLVGMVTRRDLLKVFLRSDAEIRREVTGLCARAGIDVEVADGVVTLLGEVGRQSAIPAFVRRVERVDGVVDVVSLLS</sequence>
<dbReference type="PANTHER" id="PTHR43080:SF29">
    <property type="entry name" value="OS02G0818000 PROTEIN"/>
    <property type="match status" value="1"/>
</dbReference>
<organism evidence="5 6">
    <name type="scientific">Dactylosporangium matsuzakiense</name>
    <dbReference type="NCBI Taxonomy" id="53360"/>
    <lineage>
        <taxon>Bacteria</taxon>
        <taxon>Bacillati</taxon>
        <taxon>Actinomycetota</taxon>
        <taxon>Actinomycetes</taxon>
        <taxon>Micromonosporales</taxon>
        <taxon>Micromonosporaceae</taxon>
        <taxon>Dactylosporangium</taxon>
    </lineage>
</organism>
<proteinExistence type="predicted"/>
<evidence type="ECO:0008006" key="7">
    <source>
        <dbReference type="Google" id="ProtNLM"/>
    </source>
</evidence>
<dbReference type="Gene3D" id="3.10.580.10">
    <property type="entry name" value="CBS-domain"/>
    <property type="match status" value="1"/>
</dbReference>
<evidence type="ECO:0000259" key="3">
    <source>
        <dbReference type="PROSITE" id="PS50914"/>
    </source>
</evidence>
<evidence type="ECO:0000313" key="6">
    <source>
        <dbReference type="Proteomes" id="UP001143480"/>
    </source>
</evidence>